<feature type="binding site" evidence="15">
    <location>
        <position position="205"/>
    </location>
    <ligand>
        <name>S-adenosyl-L-methionine</name>
        <dbReference type="ChEBI" id="CHEBI:59789"/>
        <label>2</label>
    </ligand>
</feature>
<keyword evidence="12 14" id="KW-0627">Porphyrin biosynthesis</keyword>
<dbReference type="SFLD" id="SFLDS00029">
    <property type="entry name" value="Radical_SAM"/>
    <property type="match status" value="1"/>
</dbReference>
<evidence type="ECO:0000256" key="13">
    <source>
        <dbReference type="ARBA" id="ARBA00048321"/>
    </source>
</evidence>
<evidence type="ECO:0000256" key="11">
    <source>
        <dbReference type="ARBA" id="ARBA00023014"/>
    </source>
</evidence>
<keyword evidence="10 14" id="KW-0408">Iron</keyword>
<dbReference type="SMART" id="SM00729">
    <property type="entry name" value="Elp3"/>
    <property type="match status" value="1"/>
</dbReference>
<dbReference type="PANTHER" id="PTHR13932:SF6">
    <property type="entry name" value="OXYGEN-INDEPENDENT COPROPORPHYRINOGEN III OXIDASE"/>
    <property type="match status" value="1"/>
</dbReference>
<feature type="binding site" evidence="15">
    <location>
        <position position="168"/>
    </location>
    <ligand>
        <name>S-adenosyl-L-methionine</name>
        <dbReference type="ChEBI" id="CHEBI:59789"/>
        <label>2</label>
    </ligand>
</feature>
<dbReference type="InterPro" id="IPR004558">
    <property type="entry name" value="Coprogen_oxidase_HemN"/>
</dbReference>
<keyword evidence="9 14" id="KW-0560">Oxidoreductase</keyword>
<dbReference type="EMBL" id="LC066375">
    <property type="protein sequence ID" value="BAT27161.1"/>
    <property type="molecule type" value="Genomic_DNA"/>
</dbReference>
<dbReference type="InterPro" id="IPR058240">
    <property type="entry name" value="rSAM_sf"/>
</dbReference>
<evidence type="ECO:0000256" key="8">
    <source>
        <dbReference type="ARBA" id="ARBA00022723"/>
    </source>
</evidence>
<evidence type="ECO:0000256" key="3">
    <source>
        <dbReference type="ARBA" id="ARBA00005493"/>
    </source>
</evidence>
<dbReference type="GO" id="GO:0051539">
    <property type="term" value="F:4 iron, 4 sulfur cluster binding"/>
    <property type="evidence" value="ECO:0007669"/>
    <property type="project" value="UniProtKB-KW"/>
</dbReference>
<comment type="similarity">
    <text evidence="3 14">Belongs to the anaerobic coproporphyrinogen-III oxidase family.</text>
</comment>
<evidence type="ECO:0000259" key="17">
    <source>
        <dbReference type="PROSITE" id="PS51918"/>
    </source>
</evidence>
<dbReference type="EC" id="1.3.98.3" evidence="14"/>
<feature type="binding site" evidence="15">
    <location>
        <position position="141"/>
    </location>
    <ligand>
        <name>S-adenosyl-L-methionine</name>
        <dbReference type="ChEBI" id="CHEBI:59789"/>
        <label>1</label>
    </ligand>
</feature>
<feature type="binding site" evidence="16">
    <location>
        <position position="64"/>
    </location>
    <ligand>
        <name>[4Fe-4S] cluster</name>
        <dbReference type="ChEBI" id="CHEBI:49883"/>
        <note>4Fe-4S-S-AdoMet</note>
    </ligand>
</feature>
<feature type="binding site" evidence="15">
    <location>
        <position position="239"/>
    </location>
    <ligand>
        <name>S-adenosyl-L-methionine</name>
        <dbReference type="ChEBI" id="CHEBI:59789"/>
        <label>2</label>
    </ligand>
</feature>
<dbReference type="UniPathway" id="UPA00251">
    <property type="reaction ID" value="UER00323"/>
</dbReference>
<feature type="binding site" evidence="15">
    <location>
        <begin position="109"/>
        <end position="110"/>
    </location>
    <ligand>
        <name>S-adenosyl-L-methionine</name>
        <dbReference type="ChEBI" id="CHEBI:59789"/>
        <label>2</label>
    </ligand>
</feature>
<feature type="binding site" evidence="15">
    <location>
        <position position="325"/>
    </location>
    <ligand>
        <name>S-adenosyl-L-methionine</name>
        <dbReference type="ChEBI" id="CHEBI:59789"/>
        <label>1</label>
    </ligand>
</feature>
<dbReference type="PANTHER" id="PTHR13932">
    <property type="entry name" value="COPROPORPHYRINIGEN III OXIDASE"/>
    <property type="match status" value="1"/>
</dbReference>
<dbReference type="NCBIfam" id="TIGR00538">
    <property type="entry name" value="hemN"/>
    <property type="match status" value="1"/>
</dbReference>
<dbReference type="SUPFAM" id="SSF102114">
    <property type="entry name" value="Radical SAM enzymes"/>
    <property type="match status" value="1"/>
</dbReference>
<keyword evidence="6 14" id="KW-0963">Cytoplasm</keyword>
<dbReference type="GO" id="GO:0005737">
    <property type="term" value="C:cytoplasm"/>
    <property type="evidence" value="ECO:0007669"/>
    <property type="project" value="UniProtKB-SubCell"/>
</dbReference>
<feature type="binding site" evidence="16">
    <location>
        <position position="57"/>
    </location>
    <ligand>
        <name>[4Fe-4S] cluster</name>
        <dbReference type="ChEBI" id="CHEBI:49883"/>
        <note>4Fe-4S-S-AdoMet</note>
    </ligand>
</feature>
<evidence type="ECO:0000256" key="10">
    <source>
        <dbReference type="ARBA" id="ARBA00023004"/>
    </source>
</evidence>
<comment type="subcellular location">
    <subcellularLocation>
        <location evidence="1 14">Cytoplasm</location>
    </subcellularLocation>
</comment>
<feature type="binding site" evidence="15">
    <location>
        <position position="180"/>
    </location>
    <ligand>
        <name>S-adenosyl-L-methionine</name>
        <dbReference type="ChEBI" id="CHEBI:59789"/>
        <label>2</label>
    </ligand>
</feature>
<dbReference type="Gene3D" id="1.10.10.920">
    <property type="match status" value="1"/>
</dbReference>
<dbReference type="OrthoDB" id="9808022at2"/>
<dbReference type="GO" id="GO:0051989">
    <property type="term" value="F:coproporphyrinogen dehydrogenase activity"/>
    <property type="evidence" value="ECO:0007669"/>
    <property type="project" value="UniProtKB-EC"/>
</dbReference>
<evidence type="ECO:0000256" key="12">
    <source>
        <dbReference type="ARBA" id="ARBA00023244"/>
    </source>
</evidence>
<comment type="pathway">
    <text evidence="2 14">Porphyrin-containing compound metabolism; protoporphyrin-IX biosynthesis; protoporphyrinogen-IX from coproporphyrinogen-III (AdoMet route): step 1/1.</text>
</comment>
<dbReference type="AlphaFoldDB" id="A0A0N7KXK3"/>
<dbReference type="InterPro" id="IPR034505">
    <property type="entry name" value="Coproporphyrinogen-III_oxidase"/>
</dbReference>
<evidence type="ECO:0000313" key="18">
    <source>
        <dbReference type="EMBL" id="BAT27161.1"/>
    </source>
</evidence>
<dbReference type="GO" id="GO:0046872">
    <property type="term" value="F:metal ion binding"/>
    <property type="evidence" value="ECO:0007669"/>
    <property type="project" value="UniProtKB-KW"/>
</dbReference>
<comment type="cofactor">
    <cofactor evidence="14 16">
        <name>[4Fe-4S] cluster</name>
        <dbReference type="ChEBI" id="CHEBI:49883"/>
    </cofactor>
    <text evidence="14 16">Binds 1 [4Fe-4S] cluster. The cluster is coordinated with 3 cysteines and an exchangeable S-adenosyl-L-methionine.</text>
</comment>
<evidence type="ECO:0000256" key="14">
    <source>
        <dbReference type="PIRNR" id="PIRNR000167"/>
    </source>
</evidence>
<comment type="subunit">
    <text evidence="4">Monomer.</text>
</comment>
<evidence type="ECO:0000256" key="7">
    <source>
        <dbReference type="ARBA" id="ARBA00022691"/>
    </source>
</evidence>
<evidence type="ECO:0000256" key="9">
    <source>
        <dbReference type="ARBA" id="ARBA00023002"/>
    </source>
</evidence>
<evidence type="ECO:0000256" key="15">
    <source>
        <dbReference type="PIRSR" id="PIRSR000167-1"/>
    </source>
</evidence>
<keyword evidence="11 14" id="KW-0411">Iron-sulfur</keyword>
<evidence type="ECO:0000256" key="6">
    <source>
        <dbReference type="ARBA" id="ARBA00022490"/>
    </source>
</evidence>
<dbReference type="Pfam" id="PF04055">
    <property type="entry name" value="Radical_SAM"/>
    <property type="match status" value="1"/>
</dbReference>
<name>A0A0N7KXK3_9HYPH</name>
<proteinExistence type="inferred from homology"/>
<dbReference type="InterPro" id="IPR007197">
    <property type="entry name" value="rSAM"/>
</dbReference>
<feature type="binding site" evidence="15">
    <location>
        <position position="108"/>
    </location>
    <ligand>
        <name>S-adenosyl-L-methionine</name>
        <dbReference type="ChEBI" id="CHEBI:59789"/>
        <label>1</label>
    </ligand>
</feature>
<dbReference type="PIRSF" id="PIRSF000167">
    <property type="entry name" value="HemN"/>
    <property type="match status" value="1"/>
</dbReference>
<evidence type="ECO:0000256" key="4">
    <source>
        <dbReference type="ARBA" id="ARBA00011245"/>
    </source>
</evidence>
<dbReference type="GO" id="GO:0004109">
    <property type="term" value="F:coproporphyrinogen oxidase activity"/>
    <property type="evidence" value="ECO:0007669"/>
    <property type="project" value="InterPro"/>
</dbReference>
<protein>
    <recommendedName>
        <fullName evidence="14">Coproporphyrinogen-III oxidase</fullName>
        <ecNumber evidence="14">1.3.98.3</ecNumber>
    </recommendedName>
</protein>
<sequence length="443" mass="47473">MSPDPAARYAGQSVPRYTSYPTAADFSAAVGPAEYRSWLSALPLGEAVSIYLHVPYCRQLCHYCGCHAKVARRDHVIETYRRHLVAEIGLVADALPGRIPAARIAWGGGTPSILGPEGLADVHAALAQAFDFGALVEHAIELDPRQVTPLLCDGLARMGVNRASLGVQDTHPAVQEAIGRLQPMETVATAVSMLRGVGISRINMDLIYGLPGQSVESLDATCQAVAALSPDRIACYGYAHLPERRANQRLIDAARLPGPAERLKLHDTVSARLAHFGYVPIGIDHFARFCDPLAKAARSGRLHRNFQGYTDDDRPTLIGLGASAISQLPGGFAQSEPEIGAYGRSIAGGTLATRRGHALGLDDRRRAAIIEALMCNFRADLGSLASGFADEMALLRPFVLDGLVEIADGVIAVTRAGRPFVRLVSAVFDRFRLEATRRFSGAV</sequence>
<feature type="binding site" evidence="15">
    <location>
        <position position="51"/>
    </location>
    <ligand>
        <name>S-adenosyl-L-methionine</name>
        <dbReference type="ChEBI" id="CHEBI:59789"/>
        <label>1</label>
    </ligand>
</feature>
<dbReference type="SFLD" id="SFLDG01065">
    <property type="entry name" value="anaerobic_coproporphyrinogen-I"/>
    <property type="match status" value="1"/>
</dbReference>
<evidence type="ECO:0000256" key="16">
    <source>
        <dbReference type="PIRSR" id="PIRSR000167-2"/>
    </source>
</evidence>
<comment type="catalytic activity">
    <reaction evidence="13 14">
        <text>coproporphyrinogen III + 2 S-adenosyl-L-methionine = protoporphyrinogen IX + 2 5'-deoxyadenosine + 2 L-methionine + 2 CO2</text>
        <dbReference type="Rhea" id="RHEA:15425"/>
        <dbReference type="ChEBI" id="CHEBI:16526"/>
        <dbReference type="ChEBI" id="CHEBI:17319"/>
        <dbReference type="ChEBI" id="CHEBI:57307"/>
        <dbReference type="ChEBI" id="CHEBI:57309"/>
        <dbReference type="ChEBI" id="CHEBI:57844"/>
        <dbReference type="ChEBI" id="CHEBI:59789"/>
        <dbReference type="EC" id="1.3.98.3"/>
    </reaction>
</comment>
<feature type="binding site" evidence="16">
    <location>
        <position position="61"/>
    </location>
    <ligand>
        <name>[4Fe-4S] cluster</name>
        <dbReference type="ChEBI" id="CHEBI:49883"/>
        <note>4Fe-4S-S-AdoMet</note>
    </ligand>
</feature>
<organism evidence="18">
    <name type="scientific">Aureimonas frigidaquae</name>
    <dbReference type="NCBI Taxonomy" id="424757"/>
    <lineage>
        <taxon>Bacteria</taxon>
        <taxon>Pseudomonadati</taxon>
        <taxon>Pseudomonadota</taxon>
        <taxon>Alphaproteobacteria</taxon>
        <taxon>Hyphomicrobiales</taxon>
        <taxon>Aurantimonadaceae</taxon>
        <taxon>Aureimonas</taxon>
    </lineage>
</organism>
<evidence type="ECO:0000256" key="2">
    <source>
        <dbReference type="ARBA" id="ARBA00004785"/>
    </source>
</evidence>
<keyword evidence="7 14" id="KW-0949">S-adenosyl-L-methionine</keyword>
<reference evidence="18" key="1">
    <citation type="journal article" date="2015" name="Proc. Natl. Acad. Sci. U.S.A.">
        <title>Bacterial clade with the ribosomal RNA operon on a small plasmid rather than the chromosome.</title>
        <authorList>
            <person name="Anda M."/>
            <person name="Ohtsubo Y."/>
            <person name="Okubo T."/>
            <person name="Sugawara M."/>
            <person name="Nagata Y."/>
            <person name="Tsuda M."/>
            <person name="Minamisawa K."/>
            <person name="Mitsui H."/>
        </authorList>
    </citation>
    <scope>NUCLEOTIDE SEQUENCE</scope>
    <source>
        <strain evidence="18">JCM 14755</strain>
    </source>
</reference>
<dbReference type="PROSITE" id="PS51918">
    <property type="entry name" value="RADICAL_SAM"/>
    <property type="match status" value="1"/>
</dbReference>
<accession>A0A0N7KXK3</accession>
<keyword evidence="5 14" id="KW-0004">4Fe-4S</keyword>
<dbReference type="InterPro" id="IPR006638">
    <property type="entry name" value="Elp3/MiaA/NifB-like_rSAM"/>
</dbReference>
<keyword evidence="8 14" id="KW-0479">Metal-binding</keyword>
<evidence type="ECO:0000256" key="5">
    <source>
        <dbReference type="ARBA" id="ARBA00022485"/>
    </source>
</evidence>
<dbReference type="RefSeq" id="WP_062228249.1">
    <property type="nucleotide sequence ID" value="NZ_BBWR01000012.1"/>
</dbReference>
<feature type="domain" description="Radical SAM core" evidence="17">
    <location>
        <begin position="42"/>
        <end position="276"/>
    </location>
</feature>
<dbReference type="GO" id="GO:0006782">
    <property type="term" value="P:protoporphyrinogen IX biosynthetic process"/>
    <property type="evidence" value="ECO:0007669"/>
    <property type="project" value="UniProtKB-UniPathway"/>
</dbReference>
<feature type="binding site" evidence="15">
    <location>
        <begin position="63"/>
        <end position="65"/>
    </location>
    <ligand>
        <name>S-adenosyl-L-methionine</name>
        <dbReference type="ChEBI" id="CHEBI:59789"/>
        <label>2</label>
    </ligand>
</feature>
<evidence type="ECO:0000256" key="1">
    <source>
        <dbReference type="ARBA" id="ARBA00004496"/>
    </source>
</evidence>
<dbReference type="Gene3D" id="3.30.750.200">
    <property type="match status" value="1"/>
</dbReference>